<evidence type="ECO:0000313" key="3">
    <source>
        <dbReference type="EMBL" id="TGX52308.1"/>
    </source>
</evidence>
<feature type="chain" id="PRO_5020579470" description="DUF2059 domain-containing protein" evidence="2">
    <location>
        <begin position="22"/>
        <end position="239"/>
    </location>
</feature>
<feature type="region of interest" description="Disordered" evidence="1">
    <location>
        <begin position="54"/>
        <end position="73"/>
    </location>
</feature>
<keyword evidence="4" id="KW-1185">Reference proteome</keyword>
<dbReference type="OrthoDB" id="7556407at2"/>
<protein>
    <recommendedName>
        <fullName evidence="5">DUF2059 domain-containing protein</fullName>
    </recommendedName>
</protein>
<reference evidence="3 4" key="1">
    <citation type="submission" date="2019-04" db="EMBL/GenBank/DDBJ databases">
        <title>Sphingomonas psychrotolerans sp. nov., isolated from soil in the Tianshan Mountains, Xinjiang, China.</title>
        <authorList>
            <person name="Luo Y."/>
            <person name="Sheng H."/>
        </authorList>
    </citation>
    <scope>NUCLEOTIDE SEQUENCE [LARGE SCALE GENOMIC DNA]</scope>
    <source>
        <strain evidence="3 4">ZFGT-11</strain>
    </source>
</reference>
<dbReference type="InterPro" id="IPR046505">
    <property type="entry name" value="DUF6683"/>
</dbReference>
<organism evidence="3 4">
    <name type="scientific">Sphingomonas gei</name>
    <dbReference type="NCBI Taxonomy" id="1395960"/>
    <lineage>
        <taxon>Bacteria</taxon>
        <taxon>Pseudomonadati</taxon>
        <taxon>Pseudomonadota</taxon>
        <taxon>Alphaproteobacteria</taxon>
        <taxon>Sphingomonadales</taxon>
        <taxon>Sphingomonadaceae</taxon>
        <taxon>Sphingomonas</taxon>
    </lineage>
</organism>
<dbReference type="Pfam" id="PF20388">
    <property type="entry name" value="DUF6683"/>
    <property type="match status" value="1"/>
</dbReference>
<dbReference type="EMBL" id="SRXT01000006">
    <property type="protein sequence ID" value="TGX52308.1"/>
    <property type="molecule type" value="Genomic_DNA"/>
</dbReference>
<dbReference type="RefSeq" id="WP_135964850.1">
    <property type="nucleotide sequence ID" value="NZ_SRXT01000006.1"/>
</dbReference>
<dbReference type="Proteomes" id="UP000306147">
    <property type="component" value="Unassembled WGS sequence"/>
</dbReference>
<gene>
    <name evidence="3" type="ORF">E5A73_16060</name>
</gene>
<name>A0A4S1X8F9_9SPHN</name>
<feature type="signal peptide" evidence="2">
    <location>
        <begin position="1"/>
        <end position="21"/>
    </location>
</feature>
<accession>A0A4S1X8F9</accession>
<evidence type="ECO:0000313" key="4">
    <source>
        <dbReference type="Proteomes" id="UP000306147"/>
    </source>
</evidence>
<sequence length="239" mass="25650">MRHVLTALCLVLLTSAPPASAQDFPSIGSQYVDFGASMAAVGQMNNVMGAAVRNRRSDRVDSPRAAATTRYRPSPTVSARVRTQFADFIARADPAHSEGLRKFVQQNDLLGAWEQHVAGDGLRRGDVADAMTAYWVQNWQIANKVAFASRAQVQSVRAQVAGALAGSPGFARLGDAARQELAETFMLNFIAQGSAFSDAAARRDAGATRRLSDAAAARFRKDMNLDLRALRLTEAGLIG</sequence>
<proteinExistence type="predicted"/>
<keyword evidence="2" id="KW-0732">Signal</keyword>
<comment type="caution">
    <text evidence="3">The sequence shown here is derived from an EMBL/GenBank/DDBJ whole genome shotgun (WGS) entry which is preliminary data.</text>
</comment>
<evidence type="ECO:0000256" key="1">
    <source>
        <dbReference type="SAM" id="MobiDB-lite"/>
    </source>
</evidence>
<evidence type="ECO:0008006" key="5">
    <source>
        <dbReference type="Google" id="ProtNLM"/>
    </source>
</evidence>
<dbReference type="AlphaFoldDB" id="A0A4S1X8F9"/>
<evidence type="ECO:0000256" key="2">
    <source>
        <dbReference type="SAM" id="SignalP"/>
    </source>
</evidence>